<reference evidence="10" key="1">
    <citation type="submission" date="2023-08" db="EMBL/GenBank/DDBJ databases">
        <authorList>
            <person name="Alioto T."/>
            <person name="Alioto T."/>
            <person name="Gomez Garrido J."/>
        </authorList>
    </citation>
    <scope>NUCLEOTIDE SEQUENCE</scope>
</reference>
<feature type="transmembrane region" description="Helical" evidence="9">
    <location>
        <begin position="145"/>
        <end position="164"/>
    </location>
</feature>
<feature type="transmembrane region" description="Helical" evidence="9">
    <location>
        <begin position="81"/>
        <end position="100"/>
    </location>
</feature>
<feature type="transmembrane region" description="Helical" evidence="9">
    <location>
        <begin position="12"/>
        <end position="31"/>
    </location>
</feature>
<evidence type="ECO:0000256" key="4">
    <source>
        <dbReference type="ARBA" id="ARBA00022448"/>
    </source>
</evidence>
<dbReference type="PANTHER" id="PTHR12929:SF10">
    <property type="entry name" value="RIBOFLAVIN TRANSPORTER"/>
    <property type="match status" value="1"/>
</dbReference>
<keyword evidence="4 9" id="KW-0813">Transport</keyword>
<comment type="function">
    <text evidence="9">Plasma membrane transporter mediating the uptake by cells of the water soluble vitamin B2/riboflavin that plays a key role in biochemical oxidation-reduction reactions of the carbohydrate, lipid, and amino acid metabolism.</text>
</comment>
<dbReference type="GO" id="GO:0005886">
    <property type="term" value="C:plasma membrane"/>
    <property type="evidence" value="ECO:0007669"/>
    <property type="project" value="UniProtKB-SubCell"/>
</dbReference>
<dbReference type="Pfam" id="PF06237">
    <property type="entry name" value="SLC52_ribofla_tr"/>
    <property type="match status" value="1"/>
</dbReference>
<proteinExistence type="inferred from homology"/>
<feature type="transmembrane region" description="Helical" evidence="9">
    <location>
        <begin position="409"/>
        <end position="431"/>
    </location>
</feature>
<organism evidence="10 11">
    <name type="scientific">Octopus vulgaris</name>
    <name type="common">Common octopus</name>
    <dbReference type="NCBI Taxonomy" id="6645"/>
    <lineage>
        <taxon>Eukaryota</taxon>
        <taxon>Metazoa</taxon>
        <taxon>Spiralia</taxon>
        <taxon>Lophotrochozoa</taxon>
        <taxon>Mollusca</taxon>
        <taxon>Cephalopoda</taxon>
        <taxon>Coleoidea</taxon>
        <taxon>Octopodiformes</taxon>
        <taxon>Octopoda</taxon>
        <taxon>Incirrata</taxon>
        <taxon>Octopodidae</taxon>
        <taxon>Octopus</taxon>
    </lineage>
</organism>
<evidence type="ECO:0000256" key="7">
    <source>
        <dbReference type="ARBA" id="ARBA00022989"/>
    </source>
</evidence>
<keyword evidence="11" id="KW-1185">Reference proteome</keyword>
<keyword evidence="8 9" id="KW-0472">Membrane</keyword>
<evidence type="ECO:0000256" key="1">
    <source>
        <dbReference type="ARBA" id="ARBA00000215"/>
    </source>
</evidence>
<evidence type="ECO:0000256" key="3">
    <source>
        <dbReference type="ARBA" id="ARBA00006366"/>
    </source>
</evidence>
<accession>A0AA36EUM1</accession>
<keyword evidence="5 9" id="KW-1003">Cell membrane</keyword>
<dbReference type="PANTHER" id="PTHR12929">
    <property type="entry name" value="SOLUTE CARRIER FAMILY 52"/>
    <property type="match status" value="1"/>
</dbReference>
<keyword evidence="7 9" id="KW-1133">Transmembrane helix</keyword>
<feature type="transmembrane region" description="Helical" evidence="9">
    <location>
        <begin position="51"/>
        <end position="72"/>
    </location>
</feature>
<evidence type="ECO:0000256" key="9">
    <source>
        <dbReference type="RuleBase" id="RU368035"/>
    </source>
</evidence>
<dbReference type="EMBL" id="OX597814">
    <property type="protein sequence ID" value="CAI9714756.1"/>
    <property type="molecule type" value="Genomic_DNA"/>
</dbReference>
<feature type="transmembrane region" description="Helical" evidence="9">
    <location>
        <begin position="120"/>
        <end position="138"/>
    </location>
</feature>
<feature type="transmembrane region" description="Helical" evidence="9">
    <location>
        <begin position="443"/>
        <end position="465"/>
    </location>
</feature>
<feature type="transmembrane region" description="Helical" evidence="9">
    <location>
        <begin position="376"/>
        <end position="397"/>
    </location>
</feature>
<evidence type="ECO:0000313" key="11">
    <source>
        <dbReference type="Proteomes" id="UP001162480"/>
    </source>
</evidence>
<evidence type="ECO:0000256" key="2">
    <source>
        <dbReference type="ARBA" id="ARBA00004651"/>
    </source>
</evidence>
<gene>
    <name evidence="10" type="ORF">OCTVUL_1B014707</name>
</gene>
<dbReference type="Proteomes" id="UP001162480">
    <property type="component" value="Chromosome 1"/>
</dbReference>
<name>A0AA36EUM1_OCTVU</name>
<protein>
    <recommendedName>
        <fullName evidence="9">Riboflavin transporter</fullName>
    </recommendedName>
</protein>
<dbReference type="AlphaFoldDB" id="A0AA36EUM1"/>
<dbReference type="GO" id="GO:0032217">
    <property type="term" value="F:riboflavin transmembrane transporter activity"/>
    <property type="evidence" value="ECO:0007669"/>
    <property type="project" value="UniProtKB-UniRule"/>
</dbReference>
<comment type="subcellular location">
    <subcellularLocation>
        <location evidence="2 9">Cell membrane</location>
        <topology evidence="2 9">Multi-pass membrane protein</topology>
    </subcellularLocation>
</comment>
<keyword evidence="6 9" id="KW-0812">Transmembrane</keyword>
<evidence type="ECO:0000256" key="6">
    <source>
        <dbReference type="ARBA" id="ARBA00022692"/>
    </source>
</evidence>
<evidence type="ECO:0000256" key="5">
    <source>
        <dbReference type="ARBA" id="ARBA00022475"/>
    </source>
</evidence>
<feature type="transmembrane region" description="Helical" evidence="9">
    <location>
        <begin position="203"/>
        <end position="221"/>
    </location>
</feature>
<comment type="catalytic activity">
    <reaction evidence="1 9">
        <text>riboflavin(in) = riboflavin(out)</text>
        <dbReference type="Rhea" id="RHEA:35015"/>
        <dbReference type="ChEBI" id="CHEBI:57986"/>
    </reaction>
</comment>
<evidence type="ECO:0000256" key="8">
    <source>
        <dbReference type="ARBA" id="ARBA00023136"/>
    </source>
</evidence>
<feature type="transmembrane region" description="Helical" evidence="9">
    <location>
        <begin position="348"/>
        <end position="369"/>
    </location>
</feature>
<comment type="similarity">
    <text evidence="3 9">Belongs to the riboflavin transporter family.</text>
</comment>
<dbReference type="InterPro" id="IPR009357">
    <property type="entry name" value="Riboflavin_transptr"/>
</dbReference>
<feature type="transmembrane region" description="Helical" evidence="9">
    <location>
        <begin position="313"/>
        <end position="336"/>
    </location>
</feature>
<evidence type="ECO:0000313" key="10">
    <source>
        <dbReference type="EMBL" id="CAI9714756.1"/>
    </source>
</evidence>
<sequence length="480" mass="53161">MKFTCEKNSVIVHSLLCVFGIGSWIAINGIWVELPILVQNLPEKWDLPSYLSVVIQLANIGPITYTLISVFLPNILNEKKVILTLLIIGSSACMLLSFFWDKVTLIAGRQHSSALLILEFFLALVDCTSSVAFFPFVANFQEKYLISYFIGEGLSGLLPSFVALGQGAKNVECMNISITDVENITTYKLYPQLMPPHFPVRDFFLFLFTMMLLSGISFTLLNTLSICKNEMVINEKTFIRKDTTMTPSQSQQTTTVELNDRDAFVSPCDCSEVGASGESVDHLYRGSNDRSENSDDGNNDLVYGRTRHISLSLFIYLIFLTTLLNALSNGVLPAIQSYACLPYGNYPYFLSVLLNIMANPVTCFVAFFLPSTNVIAFSITTLLGLVFASYELTLAVLSPNPFFKNESSGPVILVISWCLVAIFITYSKLSIATIFRRQGRKGMYWYGAVSQAGSAVGSIIMFILVNVLHLFTSADACANN</sequence>